<dbReference type="GO" id="GO:0008833">
    <property type="term" value="F:deoxyribonuclease IV (phage-T4-induced) activity"/>
    <property type="evidence" value="ECO:0007669"/>
    <property type="project" value="UniProtKB-UniRule"/>
</dbReference>
<dbReference type="PANTHER" id="PTHR21445:SF0">
    <property type="entry name" value="APURINIC-APYRIMIDINIC ENDONUCLEASE"/>
    <property type="match status" value="1"/>
</dbReference>
<dbReference type="RefSeq" id="WP_153024780.1">
    <property type="nucleotide sequence ID" value="NZ_WIAO01000007.1"/>
</dbReference>
<dbReference type="GO" id="GO:0003906">
    <property type="term" value="F:DNA-(apurinic or apyrimidinic site) endonuclease activity"/>
    <property type="evidence" value="ECO:0007669"/>
    <property type="project" value="TreeGrafter"/>
</dbReference>
<proteinExistence type="inferred from homology"/>
<dbReference type="GO" id="GO:0006284">
    <property type="term" value="P:base-excision repair"/>
    <property type="evidence" value="ECO:0007669"/>
    <property type="project" value="TreeGrafter"/>
</dbReference>
<feature type="binding site" evidence="7">
    <location>
        <position position="73"/>
    </location>
    <ligand>
        <name>Zn(2+)</name>
        <dbReference type="ChEBI" id="CHEBI:29105"/>
        <label>1</label>
    </ligand>
</feature>
<dbReference type="SUPFAM" id="SSF51658">
    <property type="entry name" value="Xylose isomerase-like"/>
    <property type="match status" value="1"/>
</dbReference>
<evidence type="ECO:0000256" key="1">
    <source>
        <dbReference type="ARBA" id="ARBA00005340"/>
    </source>
</evidence>
<evidence type="ECO:0000256" key="4">
    <source>
        <dbReference type="ARBA" id="ARBA00022801"/>
    </source>
</evidence>
<name>A0A6L5G7L1_9ACTN</name>
<feature type="binding site" evidence="7">
    <location>
        <position position="182"/>
    </location>
    <ligand>
        <name>Zn(2+)</name>
        <dbReference type="ChEBI" id="CHEBI:29105"/>
        <label>2</label>
    </ligand>
</feature>
<sequence length="281" mass="29313">MGAKSTGRRIGAHVPVAGGLVKKGVAEAEEIGAEVLQIFVGSPRTWASPRVDEAAALAFRRACEERGWPVFVHASYLINLASPVPETVERSAEHLRAAMAAAGRLGAAAVVVHAGSSIDGDREAALGRIGRAFRSVLKGAPPSVRLLVEPTAGSANSMASNLESTAEYLQAVGIDEVGLCLDTCHLHAAGEPLADRKRLAASLRRLNAAVGAGRIGLVHFNDSKDPQGSRRDRHEKLGDGMLGEAGLRSVAATPLLAGVPLIIETATRAHDVAFAKRLDRG</sequence>
<evidence type="ECO:0000256" key="6">
    <source>
        <dbReference type="ARBA" id="ARBA00023204"/>
    </source>
</evidence>
<dbReference type="InterPro" id="IPR013022">
    <property type="entry name" value="Xyl_isomerase-like_TIM-brl"/>
</dbReference>
<keyword evidence="7" id="KW-0540">Nuclease</keyword>
<keyword evidence="2 7" id="KW-0479">Metal-binding</keyword>
<dbReference type="GO" id="GO:0008081">
    <property type="term" value="F:phosphoric diester hydrolase activity"/>
    <property type="evidence" value="ECO:0007669"/>
    <property type="project" value="TreeGrafter"/>
</dbReference>
<dbReference type="InterPro" id="IPR018246">
    <property type="entry name" value="AP_endonuc_F2_Zn_BS"/>
</dbReference>
<dbReference type="CDD" id="cd00019">
    <property type="entry name" value="AP2Ec"/>
    <property type="match status" value="1"/>
</dbReference>
<dbReference type="PANTHER" id="PTHR21445">
    <property type="entry name" value="ENDONUCLEASE IV ENDODEOXYRIBONUCLEASE IV"/>
    <property type="match status" value="1"/>
</dbReference>
<evidence type="ECO:0000256" key="5">
    <source>
        <dbReference type="ARBA" id="ARBA00022833"/>
    </source>
</evidence>
<comment type="caution">
    <text evidence="9">The sequence shown here is derived from an EMBL/GenBank/DDBJ whole genome shotgun (WGS) entry which is preliminary data.</text>
</comment>
<evidence type="ECO:0000259" key="8">
    <source>
        <dbReference type="Pfam" id="PF01261"/>
    </source>
</evidence>
<protein>
    <recommendedName>
        <fullName evidence="7">Probable endonuclease 4</fullName>
        <ecNumber evidence="7">3.1.21.2</ecNumber>
    </recommendedName>
    <alternativeName>
        <fullName evidence="7">Endodeoxyribonuclease IV</fullName>
    </alternativeName>
    <alternativeName>
        <fullName evidence="7">Endonuclease IV</fullName>
    </alternativeName>
</protein>
<dbReference type="NCBIfam" id="TIGR00587">
    <property type="entry name" value="nfo"/>
    <property type="match status" value="1"/>
</dbReference>
<organism evidence="9 10">
    <name type="scientific">Glycomyces albidus</name>
    <dbReference type="NCBI Taxonomy" id="2656774"/>
    <lineage>
        <taxon>Bacteria</taxon>
        <taxon>Bacillati</taxon>
        <taxon>Actinomycetota</taxon>
        <taxon>Actinomycetes</taxon>
        <taxon>Glycomycetales</taxon>
        <taxon>Glycomycetaceae</taxon>
        <taxon>Glycomyces</taxon>
    </lineage>
</organism>
<dbReference type="PROSITE" id="PS00731">
    <property type="entry name" value="AP_NUCLEASE_F2_3"/>
    <property type="match status" value="1"/>
</dbReference>
<feature type="binding site" evidence="7">
    <location>
        <position position="185"/>
    </location>
    <ligand>
        <name>Zn(2+)</name>
        <dbReference type="ChEBI" id="CHEBI:29105"/>
        <label>3</label>
    </ligand>
</feature>
<reference evidence="9 10" key="1">
    <citation type="submission" date="2019-10" db="EMBL/GenBank/DDBJ databases">
        <title>Glycomyces albidus sp. nov., a novel actinomycete isolated from rhizosphere soil of wheat (Triticum aestivum L.).</title>
        <authorList>
            <person name="Qian L."/>
        </authorList>
    </citation>
    <scope>NUCLEOTIDE SEQUENCE [LARGE SCALE GENOMIC DNA]</scope>
    <source>
        <strain evidence="9 10">NEAU-7082</strain>
    </source>
</reference>
<dbReference type="EMBL" id="WIAO01000007">
    <property type="protein sequence ID" value="MQM25639.1"/>
    <property type="molecule type" value="Genomic_DNA"/>
</dbReference>
<dbReference type="Proteomes" id="UP000477750">
    <property type="component" value="Unassembled WGS sequence"/>
</dbReference>
<evidence type="ECO:0000313" key="9">
    <source>
        <dbReference type="EMBL" id="MQM25639.1"/>
    </source>
</evidence>
<comment type="similarity">
    <text evidence="1 7">Belongs to the AP endonuclease 2 family.</text>
</comment>
<keyword evidence="5 7" id="KW-0862">Zinc</keyword>
<feature type="binding site" evidence="7">
    <location>
        <position position="149"/>
    </location>
    <ligand>
        <name>Zn(2+)</name>
        <dbReference type="ChEBI" id="CHEBI:29105"/>
        <label>1</label>
    </ligand>
</feature>
<accession>A0A6L5G7L1</accession>
<dbReference type="AlphaFoldDB" id="A0A6L5G7L1"/>
<evidence type="ECO:0000256" key="3">
    <source>
        <dbReference type="ARBA" id="ARBA00022763"/>
    </source>
</evidence>
<dbReference type="InterPro" id="IPR001719">
    <property type="entry name" value="AP_endonuc_2"/>
</dbReference>
<dbReference type="HAMAP" id="MF_00152">
    <property type="entry name" value="Nfo"/>
    <property type="match status" value="1"/>
</dbReference>
<gene>
    <name evidence="7" type="primary">nfo</name>
    <name evidence="9" type="ORF">GFD30_08660</name>
</gene>
<feature type="binding site" evidence="7">
    <location>
        <position position="149"/>
    </location>
    <ligand>
        <name>Zn(2+)</name>
        <dbReference type="ChEBI" id="CHEBI:29105"/>
        <label>2</label>
    </ligand>
</feature>
<dbReference type="GO" id="GO:0008270">
    <property type="term" value="F:zinc ion binding"/>
    <property type="evidence" value="ECO:0007669"/>
    <property type="project" value="UniProtKB-UniRule"/>
</dbReference>
<comment type="cofactor">
    <cofactor evidence="7">
        <name>Zn(2+)</name>
        <dbReference type="ChEBI" id="CHEBI:29105"/>
    </cofactor>
    <text evidence="7">Binds 3 Zn(2+) ions.</text>
</comment>
<dbReference type="PROSITE" id="PS00730">
    <property type="entry name" value="AP_NUCLEASE_F2_2"/>
    <property type="match status" value="1"/>
</dbReference>
<dbReference type="PROSITE" id="PS00729">
    <property type="entry name" value="AP_NUCLEASE_F2_1"/>
    <property type="match status" value="1"/>
</dbReference>
<keyword evidence="6 7" id="KW-0234">DNA repair</keyword>
<keyword evidence="3 7" id="KW-0227">DNA damage</keyword>
<dbReference type="GO" id="GO:0003677">
    <property type="term" value="F:DNA binding"/>
    <property type="evidence" value="ECO:0007669"/>
    <property type="project" value="InterPro"/>
</dbReference>
<keyword evidence="10" id="KW-1185">Reference proteome</keyword>
<feature type="binding site" evidence="7">
    <location>
        <position position="264"/>
    </location>
    <ligand>
        <name>Zn(2+)</name>
        <dbReference type="ChEBI" id="CHEBI:29105"/>
        <label>2</label>
    </ligand>
</feature>
<comment type="catalytic activity">
    <reaction evidence="7">
        <text>Endonucleolytic cleavage to 5'-phosphooligonucleotide end-products.</text>
        <dbReference type="EC" id="3.1.21.2"/>
    </reaction>
</comment>
<feature type="binding site" evidence="7">
    <location>
        <position position="234"/>
    </location>
    <ligand>
        <name>Zn(2+)</name>
        <dbReference type="ChEBI" id="CHEBI:29105"/>
        <label>3</label>
    </ligand>
</feature>
<feature type="domain" description="Xylose isomerase-like TIM barrel" evidence="8">
    <location>
        <begin position="25"/>
        <end position="268"/>
    </location>
</feature>
<feature type="binding site" evidence="7">
    <location>
        <position position="232"/>
    </location>
    <ligand>
        <name>Zn(2+)</name>
        <dbReference type="ChEBI" id="CHEBI:29105"/>
        <label>3</label>
    </ligand>
</feature>
<evidence type="ECO:0000256" key="7">
    <source>
        <dbReference type="HAMAP-Rule" id="MF_00152"/>
    </source>
</evidence>
<dbReference type="Pfam" id="PF01261">
    <property type="entry name" value="AP_endonuc_2"/>
    <property type="match status" value="1"/>
</dbReference>
<dbReference type="Gene3D" id="3.20.20.150">
    <property type="entry name" value="Divalent-metal-dependent TIM barrel enzymes"/>
    <property type="match status" value="1"/>
</dbReference>
<dbReference type="InterPro" id="IPR036237">
    <property type="entry name" value="Xyl_isomerase-like_sf"/>
</dbReference>
<evidence type="ECO:0000256" key="2">
    <source>
        <dbReference type="ARBA" id="ARBA00022723"/>
    </source>
</evidence>
<keyword evidence="7" id="KW-0255">Endonuclease</keyword>
<dbReference type="SMART" id="SM00518">
    <property type="entry name" value="AP2Ec"/>
    <property type="match status" value="1"/>
</dbReference>
<dbReference type="PROSITE" id="PS51432">
    <property type="entry name" value="AP_NUCLEASE_F2_4"/>
    <property type="match status" value="1"/>
</dbReference>
<evidence type="ECO:0000313" key="10">
    <source>
        <dbReference type="Proteomes" id="UP000477750"/>
    </source>
</evidence>
<feature type="binding site" evidence="7">
    <location>
        <position position="113"/>
    </location>
    <ligand>
        <name>Zn(2+)</name>
        <dbReference type="ChEBI" id="CHEBI:29105"/>
        <label>1</label>
    </ligand>
</feature>
<feature type="binding site" evidence="7">
    <location>
        <position position="219"/>
    </location>
    <ligand>
        <name>Zn(2+)</name>
        <dbReference type="ChEBI" id="CHEBI:29105"/>
        <label>2</label>
    </ligand>
</feature>
<comment type="function">
    <text evidence="7">Endonuclease IV plays a role in DNA repair. It cleaves phosphodiester bonds at apurinic or apyrimidinic (AP) sites, generating a 3'-hydroxyl group and a 5'-terminal sugar phosphate.</text>
</comment>
<keyword evidence="4 7" id="KW-0378">Hydrolase</keyword>
<dbReference type="EC" id="3.1.21.2" evidence="7"/>